<organism evidence="1 2">
    <name type="scientific">Artemisia annua</name>
    <name type="common">Sweet wormwood</name>
    <dbReference type="NCBI Taxonomy" id="35608"/>
    <lineage>
        <taxon>Eukaryota</taxon>
        <taxon>Viridiplantae</taxon>
        <taxon>Streptophyta</taxon>
        <taxon>Embryophyta</taxon>
        <taxon>Tracheophyta</taxon>
        <taxon>Spermatophyta</taxon>
        <taxon>Magnoliopsida</taxon>
        <taxon>eudicotyledons</taxon>
        <taxon>Gunneridae</taxon>
        <taxon>Pentapetalae</taxon>
        <taxon>asterids</taxon>
        <taxon>campanulids</taxon>
        <taxon>Asterales</taxon>
        <taxon>Asteraceae</taxon>
        <taxon>Asteroideae</taxon>
        <taxon>Anthemideae</taxon>
        <taxon>Artemisiinae</taxon>
        <taxon>Artemisia</taxon>
    </lineage>
</organism>
<proteinExistence type="predicted"/>
<evidence type="ECO:0000313" key="2">
    <source>
        <dbReference type="Proteomes" id="UP000245207"/>
    </source>
</evidence>
<protein>
    <submittedName>
        <fullName evidence="1">Uncharacterized protein</fullName>
    </submittedName>
</protein>
<accession>A0A2U1QLI1</accession>
<keyword evidence="2" id="KW-1185">Reference proteome</keyword>
<dbReference type="AlphaFoldDB" id="A0A2U1QLI1"/>
<gene>
    <name evidence="1" type="ORF">CTI12_AA011720</name>
</gene>
<sequence length="127" mass="14290">MFINRRLLPPSAAAVSAVVSPELASIMLIISICHHPPRHITGTRGGVFGLQRGLYYLHKRVVAQLLAIMYFVSNEEIPSPKVTCFQWACFFQQLTVGSDVNYSFSDKLREVYGVCDPDNTLHRHVDN</sequence>
<evidence type="ECO:0000313" key="1">
    <source>
        <dbReference type="EMBL" id="PWA98842.1"/>
    </source>
</evidence>
<dbReference type="Proteomes" id="UP000245207">
    <property type="component" value="Unassembled WGS sequence"/>
</dbReference>
<name>A0A2U1QLI1_ARTAN</name>
<dbReference type="EMBL" id="PKPP01000047">
    <property type="protein sequence ID" value="PWA98842.1"/>
    <property type="molecule type" value="Genomic_DNA"/>
</dbReference>
<comment type="caution">
    <text evidence="1">The sequence shown here is derived from an EMBL/GenBank/DDBJ whole genome shotgun (WGS) entry which is preliminary data.</text>
</comment>
<reference evidence="1 2" key="1">
    <citation type="journal article" date="2018" name="Mol. Plant">
        <title>The genome of Artemisia annua provides insight into the evolution of Asteraceae family and artemisinin biosynthesis.</title>
        <authorList>
            <person name="Shen Q."/>
            <person name="Zhang L."/>
            <person name="Liao Z."/>
            <person name="Wang S."/>
            <person name="Yan T."/>
            <person name="Shi P."/>
            <person name="Liu M."/>
            <person name="Fu X."/>
            <person name="Pan Q."/>
            <person name="Wang Y."/>
            <person name="Lv Z."/>
            <person name="Lu X."/>
            <person name="Zhang F."/>
            <person name="Jiang W."/>
            <person name="Ma Y."/>
            <person name="Chen M."/>
            <person name="Hao X."/>
            <person name="Li L."/>
            <person name="Tang Y."/>
            <person name="Lv G."/>
            <person name="Zhou Y."/>
            <person name="Sun X."/>
            <person name="Brodelius P.E."/>
            <person name="Rose J.K.C."/>
            <person name="Tang K."/>
        </authorList>
    </citation>
    <scope>NUCLEOTIDE SEQUENCE [LARGE SCALE GENOMIC DNA]</scope>
    <source>
        <strain evidence="2">cv. Huhao1</strain>
        <tissue evidence="1">Leaf</tissue>
    </source>
</reference>